<dbReference type="OrthoDB" id="271448at2759"/>
<dbReference type="AlphaFoldDB" id="A0A9P5PSA1"/>
<comment type="caution">
    <text evidence="1">The sequence shown here is derived from an EMBL/GenBank/DDBJ whole genome shotgun (WGS) entry which is preliminary data.</text>
</comment>
<accession>A0A9P5PSA1</accession>
<proteinExistence type="predicted"/>
<gene>
    <name evidence="1" type="ORF">BDP27DRAFT_1423075</name>
</gene>
<evidence type="ECO:0000313" key="2">
    <source>
        <dbReference type="Proteomes" id="UP000772434"/>
    </source>
</evidence>
<keyword evidence="2" id="KW-1185">Reference proteome</keyword>
<sequence length="530" mass="57307">MRSQICDKSAFLVEYKFLIASSRLCSSTTPQVPMLSFARFLVFSTLAISVAECGLVFPAFQGIPASGADPYDFNGTTTNSNVIVSTAKQVNQKSGATTDAAPDLPVLNTTITAIDGEVVNATVPLSRRSLSADAKSKLSRRNNSNYEMVFWGTGTESEDRDASIEGTFYLTYSLVDNSTYSIDQCLDYCDSIPECVFVNLYYEFNNELLDHIFSQHSNLKCVAYGDVHSAQEKTNFGGQSLSGNPNGPLTYIQQSSGWSSKALCDPSPPDGYDPVGDLDGANEAPGYMGFVFLDQYDVNACAATCNNRDPDPVGGSCKYFNIWRAVVDGVPTTYTCSMYYIPAPASTATNFGQGDLAVTWSRGYSRKTLVIDGGFEGYTCDDLPSDFCLTTATSTWNGSSPDGGYYDATIFHFGQYAHSGLSVALLGSAYGSDDLPGTLTYTSAFATSLGVTYTVEFFHSSVYSGEDGEVNAFVEVFWNGQLVGTIHPGYSEWTYYKFLVIAQGNEGVLKFTGGAAPSYDFIDDVYVMQA</sequence>
<dbReference type="Proteomes" id="UP000772434">
    <property type="component" value="Unassembled WGS sequence"/>
</dbReference>
<organism evidence="1 2">
    <name type="scientific">Rhodocollybia butyracea</name>
    <dbReference type="NCBI Taxonomy" id="206335"/>
    <lineage>
        <taxon>Eukaryota</taxon>
        <taxon>Fungi</taxon>
        <taxon>Dikarya</taxon>
        <taxon>Basidiomycota</taxon>
        <taxon>Agaricomycotina</taxon>
        <taxon>Agaricomycetes</taxon>
        <taxon>Agaricomycetidae</taxon>
        <taxon>Agaricales</taxon>
        <taxon>Marasmiineae</taxon>
        <taxon>Omphalotaceae</taxon>
        <taxon>Rhodocollybia</taxon>
    </lineage>
</organism>
<protein>
    <recommendedName>
        <fullName evidence="3">Fruit-body specific protein a</fullName>
    </recommendedName>
</protein>
<evidence type="ECO:0008006" key="3">
    <source>
        <dbReference type="Google" id="ProtNLM"/>
    </source>
</evidence>
<reference evidence="1" key="1">
    <citation type="submission" date="2020-11" db="EMBL/GenBank/DDBJ databases">
        <authorList>
            <consortium name="DOE Joint Genome Institute"/>
            <person name="Ahrendt S."/>
            <person name="Riley R."/>
            <person name="Andreopoulos W."/>
            <person name="Labutti K."/>
            <person name="Pangilinan J."/>
            <person name="Ruiz-Duenas F.J."/>
            <person name="Barrasa J.M."/>
            <person name="Sanchez-Garcia M."/>
            <person name="Camarero S."/>
            <person name="Miyauchi S."/>
            <person name="Serrano A."/>
            <person name="Linde D."/>
            <person name="Babiker R."/>
            <person name="Drula E."/>
            <person name="Ayuso-Fernandez I."/>
            <person name="Pacheco R."/>
            <person name="Padilla G."/>
            <person name="Ferreira P."/>
            <person name="Barriuso J."/>
            <person name="Kellner H."/>
            <person name="Castanera R."/>
            <person name="Alfaro M."/>
            <person name="Ramirez L."/>
            <person name="Pisabarro A.G."/>
            <person name="Kuo A."/>
            <person name="Tritt A."/>
            <person name="Lipzen A."/>
            <person name="He G."/>
            <person name="Yan M."/>
            <person name="Ng V."/>
            <person name="Cullen D."/>
            <person name="Martin F."/>
            <person name="Rosso M.-N."/>
            <person name="Henrissat B."/>
            <person name="Hibbett D."/>
            <person name="Martinez A.T."/>
            <person name="Grigoriev I.V."/>
        </authorList>
    </citation>
    <scope>NUCLEOTIDE SEQUENCE</scope>
    <source>
        <strain evidence="1">AH 40177</strain>
    </source>
</reference>
<dbReference type="EMBL" id="JADNRY010000076">
    <property type="protein sequence ID" value="KAF9067195.1"/>
    <property type="molecule type" value="Genomic_DNA"/>
</dbReference>
<evidence type="ECO:0000313" key="1">
    <source>
        <dbReference type="EMBL" id="KAF9067195.1"/>
    </source>
</evidence>
<name>A0A9P5PSA1_9AGAR</name>